<proteinExistence type="predicted"/>
<keyword evidence="2" id="KW-1185">Reference proteome</keyword>
<dbReference type="HOGENOM" id="CLU_2950910_0_0_10"/>
<dbReference type="AlphaFoldDB" id="F0R7H7"/>
<protein>
    <submittedName>
        <fullName evidence="1">Uncharacterized protein</fullName>
    </submittedName>
</protein>
<name>F0R7H7_PHOSB</name>
<dbReference type="KEGG" id="bsa:Bacsa_3497"/>
<dbReference type="OrthoDB" id="1001576at2"/>
<dbReference type="Proteomes" id="UP000007486">
    <property type="component" value="Chromosome"/>
</dbReference>
<evidence type="ECO:0000313" key="1">
    <source>
        <dbReference type="EMBL" id="ADY38021.1"/>
    </source>
</evidence>
<dbReference type="STRING" id="667015.Bacsa_3497"/>
<reference evidence="1 2" key="1">
    <citation type="journal article" date="2011" name="Stand. Genomic Sci.">
        <title>Complete genome sequence of Bacteroides salanitronis type strain (BL78).</title>
        <authorList>
            <person name="Gronow S."/>
            <person name="Held B."/>
            <person name="Lucas S."/>
            <person name="Lapidus A."/>
            <person name="Del Rio T.G."/>
            <person name="Nolan M."/>
            <person name="Tice H."/>
            <person name="Deshpande S."/>
            <person name="Cheng J.F."/>
            <person name="Pitluck S."/>
            <person name="Liolios K."/>
            <person name="Pagani I."/>
            <person name="Ivanova N."/>
            <person name="Mavromatis K."/>
            <person name="Pati A."/>
            <person name="Tapia R."/>
            <person name="Han C."/>
            <person name="Goodwin L."/>
            <person name="Chen A."/>
            <person name="Palaniappan K."/>
            <person name="Land M."/>
            <person name="Hauser L."/>
            <person name="Chang Y.J."/>
            <person name="Jeffries C.D."/>
            <person name="Brambilla E.M."/>
            <person name="Rohde M."/>
            <person name="Goker M."/>
            <person name="Detter J.C."/>
            <person name="Woyke T."/>
            <person name="Bristow J."/>
            <person name="Markowitz V."/>
            <person name="Hugenholtz P."/>
            <person name="Kyrpides N.C."/>
            <person name="Klenk H.P."/>
            <person name="Eisen J.A."/>
        </authorList>
    </citation>
    <scope>NUCLEOTIDE SEQUENCE [LARGE SCALE GENOMIC DNA]</scope>
    <source>
        <strain evidence="1 2">DSM 18170</strain>
    </source>
</reference>
<evidence type="ECO:0000313" key="2">
    <source>
        <dbReference type="Proteomes" id="UP000007486"/>
    </source>
</evidence>
<organism evidence="1 2">
    <name type="scientific">Phocaeicola salanitronis (strain DSM 18170 / JCM 13657 / CCUG 60908 / BL78)</name>
    <name type="common">Bacteroides salanitronis</name>
    <dbReference type="NCBI Taxonomy" id="667015"/>
    <lineage>
        <taxon>Bacteria</taxon>
        <taxon>Pseudomonadati</taxon>
        <taxon>Bacteroidota</taxon>
        <taxon>Bacteroidia</taxon>
        <taxon>Bacteroidales</taxon>
        <taxon>Bacteroidaceae</taxon>
        <taxon>Phocaeicola</taxon>
    </lineage>
</organism>
<dbReference type="EMBL" id="CP002530">
    <property type="protein sequence ID" value="ADY38021.1"/>
    <property type="molecule type" value="Genomic_DNA"/>
</dbReference>
<gene>
    <name evidence="1" type="ordered locus">Bacsa_3497</name>
</gene>
<sequence>MDKFDFIKYGAAVYWHDPDGGLSDGEYKVISAPEEIEEDSIILIASNYSEVEVFPTELSPL</sequence>
<dbReference type="eggNOG" id="ENOG5033EM8">
    <property type="taxonomic scope" value="Bacteria"/>
</dbReference>
<accession>F0R7H7</accession>